<accession>A0A4S8IIN4</accession>
<name>A0A4S8IIN4_MUSBA</name>
<evidence type="ECO:0000313" key="2">
    <source>
        <dbReference type="EMBL" id="THU48195.1"/>
    </source>
</evidence>
<dbReference type="GO" id="GO:0005634">
    <property type="term" value="C:nucleus"/>
    <property type="evidence" value="ECO:0007669"/>
    <property type="project" value="InterPro"/>
</dbReference>
<dbReference type="CDD" id="cd04477">
    <property type="entry name" value="RPA1N"/>
    <property type="match status" value="1"/>
</dbReference>
<keyword evidence="3" id="KW-1185">Reference proteome</keyword>
<dbReference type="EMBL" id="PYDT01000010">
    <property type="protein sequence ID" value="THU48195.1"/>
    <property type="molecule type" value="Genomic_DNA"/>
</dbReference>
<reference evidence="2 3" key="1">
    <citation type="journal article" date="2019" name="Nat. Plants">
        <title>Genome sequencing of Musa balbisiana reveals subgenome evolution and function divergence in polyploid bananas.</title>
        <authorList>
            <person name="Yao X."/>
        </authorList>
    </citation>
    <scope>NUCLEOTIDE SEQUENCE [LARGE SCALE GENOMIC DNA]</scope>
    <source>
        <strain evidence="3">cv. DH-PKW</strain>
        <tissue evidence="2">Leaves</tissue>
    </source>
</reference>
<dbReference type="STRING" id="52838.A0A4S8IIN4"/>
<dbReference type="AlphaFoldDB" id="A0A4S8IIN4"/>
<dbReference type="GO" id="GO:0006260">
    <property type="term" value="P:DNA replication"/>
    <property type="evidence" value="ECO:0007669"/>
    <property type="project" value="InterPro"/>
</dbReference>
<dbReference type="GO" id="GO:0003677">
    <property type="term" value="F:DNA binding"/>
    <property type="evidence" value="ECO:0007669"/>
    <property type="project" value="InterPro"/>
</dbReference>
<dbReference type="InterPro" id="IPR007199">
    <property type="entry name" value="Rep_factor-A_N"/>
</dbReference>
<feature type="domain" description="Replication factor-A protein 1 N-terminal" evidence="1">
    <location>
        <begin position="5"/>
        <end position="97"/>
    </location>
</feature>
<evidence type="ECO:0000259" key="1">
    <source>
        <dbReference type="Pfam" id="PF04057"/>
    </source>
</evidence>
<dbReference type="SUPFAM" id="SSF50249">
    <property type="entry name" value="Nucleic acid-binding proteins"/>
    <property type="match status" value="1"/>
</dbReference>
<gene>
    <name evidence="2" type="ORF">C4D60_Mb09t23670</name>
</gene>
<dbReference type="Proteomes" id="UP000317650">
    <property type="component" value="Chromosome 9"/>
</dbReference>
<evidence type="ECO:0000313" key="3">
    <source>
        <dbReference type="Proteomes" id="UP000317650"/>
    </source>
</evidence>
<proteinExistence type="predicted"/>
<dbReference type="Gene3D" id="2.40.50.140">
    <property type="entry name" value="Nucleic acid-binding proteins"/>
    <property type="match status" value="1"/>
</dbReference>
<sequence length="160" mass="17059">MAARLTANAIAAVNGGDLDLKPVVQVLDLKRIAEPQERYRAVVSDGSAAQKALLAVKFNEAAKSGAVRSGSVVQLLEYVCSTVKNQRIIVILEMKIIIRDCETIGNRKLHPEFASETLDLSSSSSFGNSRVQSLVPAAKLVSSSAMNSGNKVQNFNGNTV</sequence>
<dbReference type="Pfam" id="PF04057">
    <property type="entry name" value="Rep-A_N"/>
    <property type="match status" value="1"/>
</dbReference>
<organism evidence="2 3">
    <name type="scientific">Musa balbisiana</name>
    <name type="common">Banana</name>
    <dbReference type="NCBI Taxonomy" id="52838"/>
    <lineage>
        <taxon>Eukaryota</taxon>
        <taxon>Viridiplantae</taxon>
        <taxon>Streptophyta</taxon>
        <taxon>Embryophyta</taxon>
        <taxon>Tracheophyta</taxon>
        <taxon>Spermatophyta</taxon>
        <taxon>Magnoliopsida</taxon>
        <taxon>Liliopsida</taxon>
        <taxon>Zingiberales</taxon>
        <taxon>Musaceae</taxon>
        <taxon>Musa</taxon>
    </lineage>
</organism>
<dbReference type="FunFam" id="2.40.50.140:FF:000117">
    <property type="entry name" value="Replication protein A subunit"/>
    <property type="match status" value="1"/>
</dbReference>
<dbReference type="InterPro" id="IPR012340">
    <property type="entry name" value="NA-bd_OB-fold"/>
</dbReference>
<protein>
    <recommendedName>
        <fullName evidence="1">Replication factor-A protein 1 N-terminal domain-containing protein</fullName>
    </recommendedName>
</protein>
<comment type="caution">
    <text evidence="2">The sequence shown here is derived from an EMBL/GenBank/DDBJ whole genome shotgun (WGS) entry which is preliminary data.</text>
</comment>